<dbReference type="PATRIC" id="fig|1291052.5.peg.235"/>
<evidence type="ECO:0008006" key="3">
    <source>
        <dbReference type="Google" id="ProtNLM"/>
    </source>
</evidence>
<dbReference type="Proteomes" id="UP000051679">
    <property type="component" value="Unassembled WGS sequence"/>
</dbReference>
<dbReference type="AlphaFoldDB" id="A0A0R1ZHS8"/>
<dbReference type="NCBIfam" id="NF033831">
    <property type="entry name" value="sce7725_fam"/>
    <property type="match status" value="2"/>
</dbReference>
<gene>
    <name evidence="1" type="ORF">FC18_GL000227</name>
</gene>
<name>A0A0R1ZHS8_9LACO</name>
<dbReference type="OrthoDB" id="8910160at2"/>
<evidence type="ECO:0000313" key="2">
    <source>
        <dbReference type="Proteomes" id="UP000051679"/>
    </source>
</evidence>
<protein>
    <recommendedName>
        <fullName evidence="3">Sce7725 family protein</fullName>
    </recommendedName>
</protein>
<dbReference type="RefSeq" id="WP_054677125.1">
    <property type="nucleotide sequence ID" value="NZ_AYYO01000055.1"/>
</dbReference>
<dbReference type="STRING" id="1291052.FC18_GL000227"/>
<dbReference type="EMBL" id="AYYO01000055">
    <property type="protein sequence ID" value="KRM54423.1"/>
    <property type="molecule type" value="Genomic_DNA"/>
</dbReference>
<organism evidence="1 2">
    <name type="scientific">Lacticaseibacillus sharpeae JCM 1186 = DSM 20505</name>
    <dbReference type="NCBI Taxonomy" id="1291052"/>
    <lineage>
        <taxon>Bacteria</taxon>
        <taxon>Bacillati</taxon>
        <taxon>Bacillota</taxon>
        <taxon>Bacilli</taxon>
        <taxon>Lactobacillales</taxon>
        <taxon>Lactobacillaceae</taxon>
        <taxon>Lacticaseibacillus</taxon>
    </lineage>
</organism>
<sequence length="286" mass="31583">MKYYPLIRGRQYDLLALIAALDVGLSANIVPVVEPVKDIAGLPRVVAAFAKAQHPLLIVQNPQVGQYGLLKTPKYVLPDPLPAPVQFARYFDGTDTPTAVVIAQSAAQVALLAPDQFAVVPNTAVVRAAGHAPAIYLEDHYPTRAQTQDYYFLQDELYQYPKRFLPGVGTADYPLATAEYDEHGYPQRAIALHLLHVDAGCLRVRHFVSVNNDDYSNPGAKFFETLAPLRAWLTVHPDAATPATTELLALGARHHFPGLGTIRKLELMHWLTVYDRWLAAGENEKV</sequence>
<dbReference type="InterPro" id="IPR047727">
    <property type="entry name" value="Sce7725-like"/>
</dbReference>
<keyword evidence="2" id="KW-1185">Reference proteome</keyword>
<accession>A0A0R1ZHS8</accession>
<reference evidence="1 2" key="1">
    <citation type="journal article" date="2015" name="Genome Announc.">
        <title>Expanding the biotechnology potential of lactobacilli through comparative genomics of 213 strains and associated genera.</title>
        <authorList>
            <person name="Sun Z."/>
            <person name="Harris H.M."/>
            <person name="McCann A."/>
            <person name="Guo C."/>
            <person name="Argimon S."/>
            <person name="Zhang W."/>
            <person name="Yang X."/>
            <person name="Jeffery I.B."/>
            <person name="Cooney J.C."/>
            <person name="Kagawa T.F."/>
            <person name="Liu W."/>
            <person name="Song Y."/>
            <person name="Salvetti E."/>
            <person name="Wrobel A."/>
            <person name="Rasinkangas P."/>
            <person name="Parkhill J."/>
            <person name="Rea M.C."/>
            <person name="O'Sullivan O."/>
            <person name="Ritari J."/>
            <person name="Douillard F.P."/>
            <person name="Paul Ross R."/>
            <person name="Yang R."/>
            <person name="Briner A.E."/>
            <person name="Felis G.E."/>
            <person name="de Vos W.M."/>
            <person name="Barrangou R."/>
            <person name="Klaenhammer T.R."/>
            <person name="Caufield P.W."/>
            <person name="Cui Y."/>
            <person name="Zhang H."/>
            <person name="O'Toole P.W."/>
        </authorList>
    </citation>
    <scope>NUCLEOTIDE SEQUENCE [LARGE SCALE GENOMIC DNA]</scope>
    <source>
        <strain evidence="1 2">DSM 20505</strain>
    </source>
</reference>
<evidence type="ECO:0000313" key="1">
    <source>
        <dbReference type="EMBL" id="KRM54423.1"/>
    </source>
</evidence>
<proteinExistence type="predicted"/>
<comment type="caution">
    <text evidence="1">The sequence shown here is derived from an EMBL/GenBank/DDBJ whole genome shotgun (WGS) entry which is preliminary data.</text>
</comment>